<gene>
    <name evidence="2" type="ORF">ILUMI_27415</name>
</gene>
<dbReference type="Proteomes" id="UP000801492">
    <property type="component" value="Unassembled WGS sequence"/>
</dbReference>
<protein>
    <recommendedName>
        <fullName evidence="1">DDE-1 domain-containing protein</fullName>
    </recommendedName>
</protein>
<evidence type="ECO:0000313" key="3">
    <source>
        <dbReference type="Proteomes" id="UP000801492"/>
    </source>
</evidence>
<keyword evidence="3" id="KW-1185">Reference proteome</keyword>
<organism evidence="2 3">
    <name type="scientific">Ignelater luminosus</name>
    <name type="common">Cucubano</name>
    <name type="synonym">Pyrophorus luminosus</name>
    <dbReference type="NCBI Taxonomy" id="2038154"/>
    <lineage>
        <taxon>Eukaryota</taxon>
        <taxon>Metazoa</taxon>
        <taxon>Ecdysozoa</taxon>
        <taxon>Arthropoda</taxon>
        <taxon>Hexapoda</taxon>
        <taxon>Insecta</taxon>
        <taxon>Pterygota</taxon>
        <taxon>Neoptera</taxon>
        <taxon>Endopterygota</taxon>
        <taxon>Coleoptera</taxon>
        <taxon>Polyphaga</taxon>
        <taxon>Elateriformia</taxon>
        <taxon>Elateroidea</taxon>
        <taxon>Elateridae</taxon>
        <taxon>Agrypninae</taxon>
        <taxon>Pyrophorini</taxon>
        <taxon>Ignelater</taxon>
    </lineage>
</organism>
<comment type="caution">
    <text evidence="2">The sequence shown here is derived from an EMBL/GenBank/DDBJ whole genome shotgun (WGS) entry which is preliminary data.</text>
</comment>
<feature type="domain" description="DDE-1" evidence="1">
    <location>
        <begin position="55"/>
        <end position="154"/>
    </location>
</feature>
<dbReference type="AlphaFoldDB" id="A0A8K0C7Z6"/>
<dbReference type="EMBL" id="VTPC01091295">
    <property type="protein sequence ID" value="KAF2878755.1"/>
    <property type="molecule type" value="Genomic_DNA"/>
</dbReference>
<name>A0A8K0C7Z6_IGNLU</name>
<dbReference type="Pfam" id="PF03184">
    <property type="entry name" value="DDE_1"/>
    <property type="match status" value="1"/>
</dbReference>
<dbReference type="PANTHER" id="PTHR19303">
    <property type="entry name" value="TRANSPOSON"/>
    <property type="match status" value="1"/>
</dbReference>
<evidence type="ECO:0000259" key="1">
    <source>
        <dbReference type="Pfam" id="PF03184"/>
    </source>
</evidence>
<accession>A0A8K0C7Z6</accession>
<dbReference type="PANTHER" id="PTHR19303:SF71">
    <property type="entry name" value="ZINC FINGER PHD-TYPE DOMAIN-CONTAINING PROTEIN"/>
    <property type="match status" value="1"/>
</dbReference>
<dbReference type="InterPro" id="IPR004875">
    <property type="entry name" value="DDE_SF_endonuclease_dom"/>
</dbReference>
<proteinExistence type="predicted"/>
<evidence type="ECO:0000313" key="2">
    <source>
        <dbReference type="EMBL" id="KAF2878755.1"/>
    </source>
</evidence>
<dbReference type="OrthoDB" id="6782267at2759"/>
<sequence>MQAIKDGMNVRTAAKKFRIPHRTLRNHIKSLTSKQEAELCNRTFAKRKKIEWMNNLPQNSQIEISEKGSMTTATFMTRDHFAKFTLLGNVLLIFDGASSHLDANILNSADSHSVTIFCLSSHTTHELQPMNKTVFKAFETYWDEEMMLATMPANTTAGFWVTGIFLYDPNIIPDVAFASLEITKRHLSSTSSSVKDSTPPNTKKTAQRFQPNDSILETYNAENKYGSTLRAMDSFTRMALGKDTELFSKYTELRTRICILGC</sequence>
<dbReference type="Gene3D" id="1.10.10.60">
    <property type="entry name" value="Homeodomain-like"/>
    <property type="match status" value="1"/>
</dbReference>
<dbReference type="InterPro" id="IPR050863">
    <property type="entry name" value="CenT-Element_Derived"/>
</dbReference>
<reference evidence="2" key="1">
    <citation type="submission" date="2019-08" db="EMBL/GenBank/DDBJ databases">
        <title>The genome of the North American firefly Photinus pyralis.</title>
        <authorList>
            <consortium name="Photinus pyralis genome working group"/>
            <person name="Fallon T.R."/>
            <person name="Sander Lower S.E."/>
            <person name="Weng J.-K."/>
        </authorList>
    </citation>
    <scope>NUCLEOTIDE SEQUENCE</scope>
    <source>
        <strain evidence="2">TRF0915ILg1</strain>
        <tissue evidence="2">Whole body</tissue>
    </source>
</reference>
<dbReference type="GO" id="GO:0003677">
    <property type="term" value="F:DNA binding"/>
    <property type="evidence" value="ECO:0007669"/>
    <property type="project" value="TreeGrafter"/>
</dbReference>
<dbReference type="GO" id="GO:0005634">
    <property type="term" value="C:nucleus"/>
    <property type="evidence" value="ECO:0007669"/>
    <property type="project" value="TreeGrafter"/>
</dbReference>